<keyword evidence="3" id="KW-1185">Reference proteome</keyword>
<evidence type="ECO:0000256" key="1">
    <source>
        <dbReference type="SAM" id="Phobius"/>
    </source>
</evidence>
<accession>A0ABW3N836</accession>
<keyword evidence="1" id="KW-0812">Transmembrane</keyword>
<feature type="transmembrane region" description="Helical" evidence="1">
    <location>
        <begin position="205"/>
        <end position="223"/>
    </location>
</feature>
<reference evidence="3" key="1">
    <citation type="journal article" date="2019" name="Int. J. Syst. Evol. Microbiol.">
        <title>The Global Catalogue of Microorganisms (GCM) 10K type strain sequencing project: providing services to taxonomists for standard genome sequencing and annotation.</title>
        <authorList>
            <consortium name="The Broad Institute Genomics Platform"/>
            <consortium name="The Broad Institute Genome Sequencing Center for Infectious Disease"/>
            <person name="Wu L."/>
            <person name="Ma J."/>
        </authorList>
    </citation>
    <scope>NUCLEOTIDE SEQUENCE [LARGE SCALE GENOMIC DNA]</scope>
    <source>
        <strain evidence="3">CCUG 62215</strain>
    </source>
</reference>
<feature type="transmembrane region" description="Helical" evidence="1">
    <location>
        <begin position="256"/>
        <end position="276"/>
    </location>
</feature>
<proteinExistence type="predicted"/>
<feature type="transmembrane region" description="Helical" evidence="1">
    <location>
        <begin position="98"/>
        <end position="117"/>
    </location>
</feature>
<feature type="transmembrane region" description="Helical" evidence="1">
    <location>
        <begin position="137"/>
        <end position="158"/>
    </location>
</feature>
<dbReference type="RefSeq" id="WP_386131400.1">
    <property type="nucleotide sequence ID" value="NZ_JBHTJL010000016.1"/>
</dbReference>
<evidence type="ECO:0008006" key="4">
    <source>
        <dbReference type="Google" id="ProtNLM"/>
    </source>
</evidence>
<feature type="transmembrane region" description="Helical" evidence="1">
    <location>
        <begin position="229"/>
        <end position="249"/>
    </location>
</feature>
<name>A0ABW3N836_9FLAO</name>
<feature type="transmembrane region" description="Helical" evidence="1">
    <location>
        <begin position="7"/>
        <end position="30"/>
    </location>
</feature>
<evidence type="ECO:0000313" key="3">
    <source>
        <dbReference type="Proteomes" id="UP001597013"/>
    </source>
</evidence>
<feature type="transmembrane region" description="Helical" evidence="1">
    <location>
        <begin position="42"/>
        <end position="61"/>
    </location>
</feature>
<comment type="caution">
    <text evidence="2">The sequence shown here is derived from an EMBL/GenBank/DDBJ whole genome shotgun (WGS) entry which is preliminary data.</text>
</comment>
<dbReference type="Proteomes" id="UP001597013">
    <property type="component" value="Unassembled WGS sequence"/>
</dbReference>
<protein>
    <recommendedName>
        <fullName evidence="4">Prenyltransferase</fullName>
    </recommendedName>
</protein>
<evidence type="ECO:0000313" key="2">
    <source>
        <dbReference type="EMBL" id="MFD1063828.1"/>
    </source>
</evidence>
<gene>
    <name evidence="2" type="ORF">ACFQ1Q_11285</name>
</gene>
<keyword evidence="1" id="KW-0472">Membrane</keyword>
<feature type="transmembrane region" description="Helical" evidence="1">
    <location>
        <begin position="164"/>
        <end position="184"/>
    </location>
</feature>
<sequence>MKVFKSIFSFYINSSIHVALAVFAMSWITLLKYRLPYDENSLYFVFFATITAYNFVKYFGLAKFHHRSLTNELKIIQLFSAFAFVLMCYFLFQLNSKVWWLLCVLAPITFLYAVPFVPKRLLFDNQQNLRQIGGVKVYIIALVWSFVTVLIPLLNFELGIDSEVIISLVQRFVLVIVLMLPFEIRDLQYDNLKLATIPQKIGIKKTKIIGVLLLFVFCFLELLKPETSSNPILSTLILISLTLLSLLFASKKQTKYYSSFWVESIPVFWLLALLLFA</sequence>
<feature type="transmembrane region" description="Helical" evidence="1">
    <location>
        <begin position="73"/>
        <end position="92"/>
    </location>
</feature>
<keyword evidence="1" id="KW-1133">Transmembrane helix</keyword>
<organism evidence="2 3">
    <name type="scientific">Winogradskyella litorisediminis</name>
    <dbReference type="NCBI Taxonomy" id="1156618"/>
    <lineage>
        <taxon>Bacteria</taxon>
        <taxon>Pseudomonadati</taxon>
        <taxon>Bacteroidota</taxon>
        <taxon>Flavobacteriia</taxon>
        <taxon>Flavobacteriales</taxon>
        <taxon>Flavobacteriaceae</taxon>
        <taxon>Winogradskyella</taxon>
    </lineage>
</organism>
<dbReference type="EMBL" id="JBHTJL010000016">
    <property type="protein sequence ID" value="MFD1063828.1"/>
    <property type="molecule type" value="Genomic_DNA"/>
</dbReference>